<feature type="compositionally biased region" description="Low complexity" evidence="1">
    <location>
        <begin position="600"/>
        <end position="614"/>
    </location>
</feature>
<feature type="domain" description="PX" evidence="2">
    <location>
        <begin position="926"/>
        <end position="1054"/>
    </location>
</feature>
<dbReference type="Gene3D" id="3.30.530.20">
    <property type="match status" value="1"/>
</dbReference>
<feature type="compositionally biased region" description="Polar residues" evidence="1">
    <location>
        <begin position="489"/>
        <end position="507"/>
    </location>
</feature>
<evidence type="ECO:0000259" key="2">
    <source>
        <dbReference type="PROSITE" id="PS50195"/>
    </source>
</evidence>
<reference evidence="3" key="1">
    <citation type="submission" date="2021-12" db="EMBL/GenBank/DDBJ databases">
        <title>Prjna785345.</title>
        <authorList>
            <person name="Rujirawat T."/>
            <person name="Krajaejun T."/>
        </authorList>
    </citation>
    <scope>NUCLEOTIDE SEQUENCE</scope>
    <source>
        <strain evidence="3">Pi057C3</strain>
    </source>
</reference>
<organism evidence="3 4">
    <name type="scientific">Pythium insidiosum</name>
    <name type="common">Pythiosis disease agent</name>
    <dbReference type="NCBI Taxonomy" id="114742"/>
    <lineage>
        <taxon>Eukaryota</taxon>
        <taxon>Sar</taxon>
        <taxon>Stramenopiles</taxon>
        <taxon>Oomycota</taxon>
        <taxon>Peronosporomycetes</taxon>
        <taxon>Pythiales</taxon>
        <taxon>Pythiaceae</taxon>
        <taxon>Pythium</taxon>
    </lineage>
</organism>
<evidence type="ECO:0000313" key="3">
    <source>
        <dbReference type="EMBL" id="KAJ0395407.1"/>
    </source>
</evidence>
<protein>
    <recommendedName>
        <fullName evidence="2">PX domain-containing protein</fullName>
    </recommendedName>
</protein>
<feature type="region of interest" description="Disordered" evidence="1">
    <location>
        <begin position="63"/>
        <end position="98"/>
    </location>
</feature>
<dbReference type="CDD" id="cd06093">
    <property type="entry name" value="PX_domain"/>
    <property type="match status" value="1"/>
</dbReference>
<feature type="compositionally biased region" description="Basic residues" evidence="1">
    <location>
        <begin position="391"/>
        <end position="402"/>
    </location>
</feature>
<comment type="caution">
    <text evidence="3">The sequence shown here is derived from an EMBL/GenBank/DDBJ whole genome shotgun (WGS) entry which is preliminary data.</text>
</comment>
<feature type="region of interest" description="Disordered" evidence="1">
    <location>
        <begin position="586"/>
        <end position="726"/>
    </location>
</feature>
<dbReference type="EMBL" id="JAKCXM010000347">
    <property type="protein sequence ID" value="KAJ0395407.1"/>
    <property type="molecule type" value="Genomic_DNA"/>
</dbReference>
<sequence>MTGSFVFPPLAGLSPTRGAFTPSYSIDAFTEHSAVAVSRTPSTTALPEDCLPRMTDEELFRDLFSAENDSDGTPSSRKMASRPRAKPTPKKTPMWTTGATMSMPFPPSVPPMVTAAPTSSVSVPRVERNTEEDDVFDLWTGSLGQVLEANEDECDERPETEERAVKAVPGRPKVVPASPGLSLQKASASALQQETLTFLERLDLKLLLSSRPPDVANFFPTAPATSRTLAAVDARLEVDSPRNAGEAAQRPAKQPTGDSASARLAHVALAYGTTAKTKKARQGTFDRLANPILGHSSTLQALSPEQRKKREALFDLPLAGSQNQRSDVDSSSKLGRVTAAYEAAASSSAQHLRQSKPVVSPTRGGRLETARALNNQEEDAEAASVVPATRSTRKSRGGRRNRRLEERKSELKQRIATRESMQSPTRAHSVERATAATFLTQPEEIEAPPQVPAQATSRAGDGQPAMHMPTRPSLPPAVRARGRQRSSGHETPTTEPRYNRPSRSLIESTKRAPVTPKKPVAVRKTEHVTEKPILPQPTSRAQPARGRSRQPKSEAAARAAVHPPQRGRKPAPSTASLVLLGTEAAMSTAGSVPSGRKKTSGTSTTAASGRAGSRPRGSVEQKPTSTAPKSVAKATADAPGRRRRVRASAPPPATSGSTALPPLQRAPKGASDRSSSRAAGSRRSRFRGGGGGSVAAAAMTNKAAEGENARAKPMDPGLVTSERGPHRRHVAVAPLARGQLESPLVTCRSCRRQIALDDMESHECDPADVKAAASSPRASASPTASTSPTSSSSSAMLDVAARASSFLDSFLDAKQDAAVKTLDRGAAATTREHVRRVEPVLAPAPAPPVSVYRPTTPSPRASVSSSPPLPPPPAPTPLTHRLSDVSSVVDAYAAPPHLRAAGRAHSATNVGPEPAPSRQTSASSVDATAPLLCRVRGVRLNKNKVALYSIVSTVPGAQREVIVERRYREFYAFALAVHAMFPSPELWARLPPKTFCNRGQHRSDGFLLRRKNGLDDFVRSALQLMSLGADAPGKGTIGQWYLVRRFLNLPPTLAPLTMPQSPTASVLAAPAPVPTKDRSLETATKELKRCATETKGWLPVVRVDEHDTTLEKTADGFPMVKRVKDCPFPARAVFDMIVKRVSGAEPSNQAEADASAVASTAEPTPSDGAGWNPAVLSMQILRRENHQTWTERTIFKGQLMQRDLEMISIKTWKVEDDGSIVIVMIPAEDRADVAVAAISGTASACSRVDCVLGGWIITPTPGEETCTVTWLMQVNFGECDPESEFTGSQGLVGFLGRRFLLLWADEITHLLHALEQSYDPAHYRKLGPLLSGGDFRRLKLDRRDTQSANAVEDPRVYVLARELEPSMCLLIHKNLNTNVLIFKTNLRKASADVDTAAPLKAEWIMFEKEGNPRQDLSAIERSTTYTYSTRHVGPNLFQFSMELLRRDCTLRYDPAHGFALFTTISGKPNVLLKRVYLSYGKSSRLSFSRVEEVILFGTSDMEIVTLAAK</sequence>
<dbReference type="Gene3D" id="3.30.1520.10">
    <property type="entry name" value="Phox-like domain"/>
    <property type="match status" value="1"/>
</dbReference>
<feature type="compositionally biased region" description="Low complexity" evidence="1">
    <location>
        <begin position="1150"/>
        <end position="1162"/>
    </location>
</feature>
<evidence type="ECO:0000256" key="1">
    <source>
        <dbReference type="SAM" id="MobiDB-lite"/>
    </source>
</evidence>
<gene>
    <name evidence="3" type="ORF">P43SY_003831</name>
</gene>
<name>A0AAD5LW26_PYTIN</name>
<accession>A0AAD5LW26</accession>
<feature type="region of interest" description="Disordered" evidence="1">
    <location>
        <begin position="241"/>
        <end position="260"/>
    </location>
</feature>
<feature type="compositionally biased region" description="Low complexity" evidence="1">
    <location>
        <begin position="849"/>
        <end position="866"/>
    </location>
</feature>
<feature type="region of interest" description="Disordered" evidence="1">
    <location>
        <begin position="761"/>
        <end position="793"/>
    </location>
</feature>
<feature type="compositionally biased region" description="Basic and acidic residues" evidence="1">
    <location>
        <begin position="403"/>
        <end position="417"/>
    </location>
</feature>
<feature type="region of interest" description="Disordered" evidence="1">
    <location>
        <begin position="372"/>
        <end position="572"/>
    </location>
</feature>
<evidence type="ECO:0000313" key="4">
    <source>
        <dbReference type="Proteomes" id="UP001209570"/>
    </source>
</evidence>
<feature type="compositionally biased region" description="Low complexity" evidence="1">
    <location>
        <begin position="771"/>
        <end position="793"/>
    </location>
</feature>
<feature type="region of interest" description="Disordered" evidence="1">
    <location>
        <begin position="901"/>
        <end position="925"/>
    </location>
</feature>
<dbReference type="InterPro" id="IPR023393">
    <property type="entry name" value="START-like_dom_sf"/>
</dbReference>
<feature type="compositionally biased region" description="Basic residues" evidence="1">
    <location>
        <begin position="79"/>
        <end position="89"/>
    </location>
</feature>
<dbReference type="InterPro" id="IPR036871">
    <property type="entry name" value="PX_dom_sf"/>
</dbReference>
<proteinExistence type="predicted"/>
<dbReference type="PROSITE" id="PS50195">
    <property type="entry name" value="PX"/>
    <property type="match status" value="1"/>
</dbReference>
<feature type="region of interest" description="Disordered" evidence="1">
    <location>
        <begin position="826"/>
        <end position="880"/>
    </location>
</feature>
<dbReference type="Proteomes" id="UP001209570">
    <property type="component" value="Unassembled WGS sequence"/>
</dbReference>
<dbReference type="GO" id="GO:0035091">
    <property type="term" value="F:phosphatidylinositol binding"/>
    <property type="evidence" value="ECO:0007669"/>
    <property type="project" value="InterPro"/>
</dbReference>
<dbReference type="SUPFAM" id="SSF64268">
    <property type="entry name" value="PX domain"/>
    <property type="match status" value="1"/>
</dbReference>
<dbReference type="InterPro" id="IPR032269">
    <property type="entry name" value="DUF4833"/>
</dbReference>
<feature type="region of interest" description="Disordered" evidence="1">
    <location>
        <begin position="1146"/>
        <end position="1172"/>
    </location>
</feature>
<dbReference type="InterPro" id="IPR001683">
    <property type="entry name" value="PX_dom"/>
</dbReference>
<feature type="compositionally biased region" description="Basic and acidic residues" evidence="1">
    <location>
        <begin position="704"/>
        <end position="713"/>
    </location>
</feature>
<dbReference type="Pfam" id="PF16117">
    <property type="entry name" value="DUF4833"/>
    <property type="match status" value="1"/>
</dbReference>
<keyword evidence="4" id="KW-1185">Reference proteome</keyword>
<dbReference type="SUPFAM" id="SSF55961">
    <property type="entry name" value="Bet v1-like"/>
    <property type="match status" value="1"/>
</dbReference>
<feature type="compositionally biased region" description="Pro residues" evidence="1">
    <location>
        <begin position="867"/>
        <end position="876"/>
    </location>
</feature>